<comment type="caution">
    <text evidence="1">The sequence shown here is derived from an EMBL/GenBank/DDBJ whole genome shotgun (WGS) entry which is preliminary data.</text>
</comment>
<organism evidence="1 2">
    <name type="scientific">Streptomyces hyderabadensis</name>
    <dbReference type="NCBI Taxonomy" id="598549"/>
    <lineage>
        <taxon>Bacteria</taxon>
        <taxon>Bacillati</taxon>
        <taxon>Actinomycetota</taxon>
        <taxon>Actinomycetes</taxon>
        <taxon>Kitasatosporales</taxon>
        <taxon>Streptomycetaceae</taxon>
        <taxon>Streptomyces</taxon>
    </lineage>
</organism>
<evidence type="ECO:0000313" key="2">
    <source>
        <dbReference type="Proteomes" id="UP001500610"/>
    </source>
</evidence>
<evidence type="ECO:0000313" key="1">
    <source>
        <dbReference type="EMBL" id="GAA4972681.1"/>
    </source>
</evidence>
<gene>
    <name evidence="1" type="ORF">GCM10023257_06240</name>
</gene>
<sequence length="187" mass="20415">MTPVVRDEIGGLVTGPDQFGVRVQKNGGLDFPRVHVGEQRGGHPGPPSCRFPVLRGREQRHPLTACGGFLDDVAQDVVAAVPVDHDQGPDTRAAQGVRYVPHHRVQGHGGDADGPGPGRVLVRAPEGHRRQQAHRIRVGHRPGDGAGDEDVGRQRQVRAVLLETPDRQHRDRTTAFAHLVARVRRHQ</sequence>
<name>A0ABP9HKM5_9ACTN</name>
<dbReference type="Proteomes" id="UP001500610">
    <property type="component" value="Unassembled WGS sequence"/>
</dbReference>
<reference evidence="2" key="1">
    <citation type="journal article" date="2019" name="Int. J. Syst. Evol. Microbiol.">
        <title>The Global Catalogue of Microorganisms (GCM) 10K type strain sequencing project: providing services to taxonomists for standard genome sequencing and annotation.</title>
        <authorList>
            <consortium name="The Broad Institute Genomics Platform"/>
            <consortium name="The Broad Institute Genome Sequencing Center for Infectious Disease"/>
            <person name="Wu L."/>
            <person name="Ma J."/>
        </authorList>
    </citation>
    <scope>NUCLEOTIDE SEQUENCE [LARGE SCALE GENOMIC DNA]</scope>
    <source>
        <strain evidence="2">JCM 17657</strain>
    </source>
</reference>
<accession>A0ABP9HKM5</accession>
<keyword evidence="2" id="KW-1185">Reference proteome</keyword>
<proteinExistence type="predicted"/>
<protein>
    <submittedName>
        <fullName evidence="1">Uncharacterized protein</fullName>
    </submittedName>
</protein>
<dbReference type="EMBL" id="BAABIV010000002">
    <property type="protein sequence ID" value="GAA4972681.1"/>
    <property type="molecule type" value="Genomic_DNA"/>
</dbReference>